<name>A0A0H5SXS4_HERHM</name>
<keyword evidence="1" id="KW-0472">Membrane</keyword>
<dbReference type="Gene3D" id="2.60.40.680">
    <property type="match status" value="1"/>
</dbReference>
<dbReference type="GO" id="GO:0030246">
    <property type="term" value="F:carbohydrate binding"/>
    <property type="evidence" value="ECO:0007669"/>
    <property type="project" value="InterPro"/>
</dbReference>
<organism evidence="4 5">
    <name type="scientific">Herbinix hemicellulosilytica</name>
    <dbReference type="NCBI Taxonomy" id="1564487"/>
    <lineage>
        <taxon>Bacteria</taxon>
        <taxon>Bacillati</taxon>
        <taxon>Bacillota</taxon>
        <taxon>Clostridia</taxon>
        <taxon>Lachnospirales</taxon>
        <taxon>Lachnospiraceae</taxon>
        <taxon>Herbinix</taxon>
    </lineage>
</organism>
<dbReference type="CDD" id="cd08547">
    <property type="entry name" value="Type_II_cohesin"/>
    <property type="match status" value="1"/>
</dbReference>
<evidence type="ECO:0000259" key="3">
    <source>
        <dbReference type="Pfam" id="PF12733"/>
    </source>
</evidence>
<evidence type="ECO:0000313" key="5">
    <source>
        <dbReference type="Proteomes" id="UP000236497"/>
    </source>
</evidence>
<gene>
    <name evidence="4" type="ORF">HHT355_1960</name>
</gene>
<dbReference type="SUPFAM" id="SSF49384">
    <property type="entry name" value="Carbohydrate-binding domain"/>
    <property type="match status" value="1"/>
</dbReference>
<evidence type="ECO:0000256" key="1">
    <source>
        <dbReference type="SAM" id="Phobius"/>
    </source>
</evidence>
<feature type="transmembrane region" description="Helical" evidence="1">
    <location>
        <begin position="376"/>
        <end position="399"/>
    </location>
</feature>
<reference evidence="4 5" key="1">
    <citation type="submission" date="2015-06" db="EMBL/GenBank/DDBJ databases">
        <authorList>
            <person name="Wibberg Daniel"/>
        </authorList>
    </citation>
    <scope>NUCLEOTIDE SEQUENCE [LARGE SCALE GENOMIC DNA]</scope>
    <source>
        <strain evidence="4 5">T3/55T</strain>
    </source>
</reference>
<sequence>MNRVKLKVIIFCLLFIFAGFLNMNTAKAASANIEISADKNPVTVGDTVYVYINISSDTMFGDVEAYLIYDADILEYKSGVSFITGGSGFLRISDINISEEDDNRKYVLEFKALKVGRCEIDFTGSVMVYEFESGMPMSISSNSYELEVKPAQTASDNAYLASIKISPGELNPPFDKNIYKYSTNVGHDTNKLIVSALPEDENATIRISGNESLNEGDNKVTVTVTAEAGNKKEYEIQVTKESAPEDEINIEPITPDEKHGKFELVRIDNEIFAVYGGKYKLVEPGENVKIPEGYTKTRTIISGISIEVYAPKQLDSDFLLIYAENELGEAKFYRYDKVERTLQRYVDEQVTVQMPENDFVEDNSTLEKYRSNLNKAAIIIAILSTLCVLLMILSVRLYTKARRSKDKKRK</sequence>
<accession>A0A0H5SXS4</accession>
<keyword evidence="1" id="KW-1133">Transmembrane helix</keyword>
<dbReference type="InterPro" id="IPR025883">
    <property type="entry name" value="Cadherin-like_domain"/>
</dbReference>
<dbReference type="RefSeq" id="WP_158245951.1">
    <property type="nucleotide sequence ID" value="NZ_CVTD020000023.1"/>
</dbReference>
<protein>
    <recommendedName>
        <fullName evidence="3">Cadherin-like beta-sandwich-like domain-containing protein</fullName>
    </recommendedName>
</protein>
<keyword evidence="1" id="KW-0812">Transmembrane</keyword>
<dbReference type="AlphaFoldDB" id="A0A0H5SXS4"/>
<feature type="chain" id="PRO_5005224113" description="Cadherin-like beta-sandwich-like domain-containing protein" evidence="2">
    <location>
        <begin position="29"/>
        <end position="410"/>
    </location>
</feature>
<proteinExistence type="predicted"/>
<feature type="signal peptide" evidence="2">
    <location>
        <begin position="1"/>
        <end position="28"/>
    </location>
</feature>
<dbReference type="InterPro" id="IPR008965">
    <property type="entry name" value="CBM2/CBM3_carb-bd_dom_sf"/>
</dbReference>
<dbReference type="EMBL" id="CVTD020000023">
    <property type="protein sequence ID" value="CRZ35158.1"/>
    <property type="molecule type" value="Genomic_DNA"/>
</dbReference>
<evidence type="ECO:0000256" key="2">
    <source>
        <dbReference type="SAM" id="SignalP"/>
    </source>
</evidence>
<evidence type="ECO:0000313" key="4">
    <source>
        <dbReference type="EMBL" id="CRZ35158.1"/>
    </source>
</evidence>
<dbReference type="Proteomes" id="UP000236497">
    <property type="component" value="Unassembled WGS sequence"/>
</dbReference>
<dbReference type="Pfam" id="PF12733">
    <property type="entry name" value="Cadherin-like"/>
    <property type="match status" value="1"/>
</dbReference>
<feature type="domain" description="Cadherin-like beta-sandwich-like" evidence="3">
    <location>
        <begin position="161"/>
        <end position="240"/>
    </location>
</feature>
<keyword evidence="5" id="KW-1185">Reference proteome</keyword>
<keyword evidence="2" id="KW-0732">Signal</keyword>